<dbReference type="InterPro" id="IPR016181">
    <property type="entry name" value="Acyl_CoA_acyltransferase"/>
</dbReference>
<dbReference type="Proteomes" id="UP000295724">
    <property type="component" value="Unassembled WGS sequence"/>
</dbReference>
<dbReference type="PANTHER" id="PTHR43792">
    <property type="entry name" value="GNAT FAMILY, PUTATIVE (AFU_ORTHOLOGUE AFUA_3G00765)-RELATED-RELATED"/>
    <property type="match status" value="1"/>
</dbReference>
<evidence type="ECO:0000313" key="2">
    <source>
        <dbReference type="EMBL" id="TDR14639.1"/>
    </source>
</evidence>
<comment type="caution">
    <text evidence="2">The sequence shown here is derived from an EMBL/GenBank/DDBJ whole genome shotgun (WGS) entry which is preliminary data.</text>
</comment>
<gene>
    <name evidence="2" type="ORF">C8D91_2910</name>
</gene>
<keyword evidence="2" id="KW-0808">Transferase</keyword>
<dbReference type="PANTHER" id="PTHR43792:SF1">
    <property type="entry name" value="N-ACETYLTRANSFERASE DOMAIN-CONTAINING PROTEIN"/>
    <property type="match status" value="1"/>
</dbReference>
<dbReference type="Pfam" id="PF13302">
    <property type="entry name" value="Acetyltransf_3"/>
    <property type="match status" value="1"/>
</dbReference>
<organism evidence="2 3">
    <name type="scientific">Marinicella litoralis</name>
    <dbReference type="NCBI Taxonomy" id="644220"/>
    <lineage>
        <taxon>Bacteria</taxon>
        <taxon>Pseudomonadati</taxon>
        <taxon>Pseudomonadota</taxon>
        <taxon>Gammaproteobacteria</taxon>
        <taxon>Lysobacterales</taxon>
        <taxon>Marinicellaceae</taxon>
        <taxon>Marinicella</taxon>
    </lineage>
</organism>
<dbReference type="Gene3D" id="3.40.630.30">
    <property type="match status" value="1"/>
</dbReference>
<name>A0A4R6X9C8_9GAMM</name>
<protein>
    <submittedName>
        <fullName evidence="2">RimJ/RimL family protein N-acetyltransferase</fullName>
    </submittedName>
</protein>
<dbReference type="AlphaFoldDB" id="A0A4R6X9C8"/>
<evidence type="ECO:0000313" key="3">
    <source>
        <dbReference type="Proteomes" id="UP000295724"/>
    </source>
</evidence>
<dbReference type="SUPFAM" id="SSF55729">
    <property type="entry name" value="Acyl-CoA N-acyltransferases (Nat)"/>
    <property type="match status" value="1"/>
</dbReference>
<sequence>MVMIEDSNRLSYALMTSADAELLYQLDQDVEVMRYINGGKMTSREDLNQVYLPRLAKYTDPEKGWGMWKVTVSQTNEFIGWILVRPMGFFSNHPQWDNLELGWRFMQKSWGQGYGTEAALQIMNCIGALPNITKFSAIALPDNHASIKIMGKLGMQYVKTAINKDPLGDLEVVYYEVSV</sequence>
<proteinExistence type="predicted"/>
<evidence type="ECO:0000259" key="1">
    <source>
        <dbReference type="Pfam" id="PF13302"/>
    </source>
</evidence>
<keyword evidence="3" id="KW-1185">Reference proteome</keyword>
<dbReference type="InterPro" id="IPR000182">
    <property type="entry name" value="GNAT_dom"/>
</dbReference>
<dbReference type="GO" id="GO:0016747">
    <property type="term" value="F:acyltransferase activity, transferring groups other than amino-acyl groups"/>
    <property type="evidence" value="ECO:0007669"/>
    <property type="project" value="InterPro"/>
</dbReference>
<dbReference type="InterPro" id="IPR051531">
    <property type="entry name" value="N-acetyltransferase"/>
</dbReference>
<dbReference type="EMBL" id="SNZB01000009">
    <property type="protein sequence ID" value="TDR14639.1"/>
    <property type="molecule type" value="Genomic_DNA"/>
</dbReference>
<reference evidence="2 3" key="1">
    <citation type="submission" date="2019-03" db="EMBL/GenBank/DDBJ databases">
        <title>Genomic Encyclopedia of Type Strains, Phase IV (KMG-IV): sequencing the most valuable type-strain genomes for metagenomic binning, comparative biology and taxonomic classification.</title>
        <authorList>
            <person name="Goeker M."/>
        </authorList>
    </citation>
    <scope>NUCLEOTIDE SEQUENCE [LARGE SCALE GENOMIC DNA]</scope>
    <source>
        <strain evidence="2 3">DSM 25488</strain>
    </source>
</reference>
<accession>A0A4R6X9C8</accession>
<feature type="domain" description="N-acetyltransferase" evidence="1">
    <location>
        <begin position="10"/>
        <end position="156"/>
    </location>
</feature>